<sequence length="166" mass="18153">MRTILILIAAILIGACTPASRDATLAASHLVALQDQYQHAAAIYERHIDTVPEPRRAEVQRAWAVVELLHDRLQTGDLPAIAEALALYEIARPAWRELRAEAVAMIEAGQIADPLERMRLIEIDRRAQRLDEAVQRLSVQGADGMSLAGIVADLAPLVALVARMAI</sequence>
<keyword evidence="3" id="KW-1185">Reference proteome</keyword>
<organism evidence="2 3">
    <name type="scientific">Pseudazoarcus pumilus</name>
    <dbReference type="NCBI Taxonomy" id="2067960"/>
    <lineage>
        <taxon>Bacteria</taxon>
        <taxon>Pseudomonadati</taxon>
        <taxon>Pseudomonadota</taxon>
        <taxon>Betaproteobacteria</taxon>
        <taxon>Rhodocyclales</taxon>
        <taxon>Zoogloeaceae</taxon>
        <taxon>Pseudazoarcus</taxon>
    </lineage>
</organism>
<dbReference type="PROSITE" id="PS51257">
    <property type="entry name" value="PROKAR_LIPOPROTEIN"/>
    <property type="match status" value="1"/>
</dbReference>
<evidence type="ECO:0000256" key="1">
    <source>
        <dbReference type="SAM" id="SignalP"/>
    </source>
</evidence>
<dbReference type="Proteomes" id="UP000242205">
    <property type="component" value="Chromosome"/>
</dbReference>
<dbReference type="RefSeq" id="WP_102247443.1">
    <property type="nucleotide sequence ID" value="NZ_CP025682.1"/>
</dbReference>
<evidence type="ECO:0000313" key="3">
    <source>
        <dbReference type="Proteomes" id="UP000242205"/>
    </source>
</evidence>
<feature type="chain" id="PRO_5014445393" evidence="1">
    <location>
        <begin position="22"/>
        <end position="166"/>
    </location>
</feature>
<accession>A0A2I6S808</accession>
<dbReference type="KEGG" id="atw:C0099_10930"/>
<protein>
    <submittedName>
        <fullName evidence="2">Uncharacterized protein</fullName>
    </submittedName>
</protein>
<proteinExistence type="predicted"/>
<gene>
    <name evidence="2" type="ORF">C0099_10930</name>
</gene>
<reference evidence="2 3" key="1">
    <citation type="submission" date="2018-01" db="EMBL/GenBank/DDBJ databases">
        <authorList>
            <person name="Fu G.-Y."/>
        </authorList>
    </citation>
    <scope>NUCLEOTIDE SEQUENCE [LARGE SCALE GENOMIC DNA]</scope>
    <source>
        <strain evidence="2 3">SY39</strain>
    </source>
</reference>
<evidence type="ECO:0000313" key="2">
    <source>
        <dbReference type="EMBL" id="AUN95394.1"/>
    </source>
</evidence>
<dbReference type="EMBL" id="CP025682">
    <property type="protein sequence ID" value="AUN95394.1"/>
    <property type="molecule type" value="Genomic_DNA"/>
</dbReference>
<dbReference type="AlphaFoldDB" id="A0A2I6S808"/>
<name>A0A2I6S808_9RHOO</name>
<feature type="signal peptide" evidence="1">
    <location>
        <begin position="1"/>
        <end position="21"/>
    </location>
</feature>
<keyword evidence="1" id="KW-0732">Signal</keyword>